<evidence type="ECO:0000313" key="2">
    <source>
        <dbReference type="EMBL" id="MDV7136776.1"/>
    </source>
</evidence>
<keyword evidence="3" id="KW-1185">Reference proteome</keyword>
<dbReference type="Proteomes" id="UP001185792">
    <property type="component" value="Unassembled WGS sequence"/>
</dbReference>
<dbReference type="EMBL" id="JAWLUM010000005">
    <property type="protein sequence ID" value="MDV7136776.1"/>
    <property type="molecule type" value="Genomic_DNA"/>
</dbReference>
<sequence>MGNQNYASTSARESAAGTSTAAAATRRLTEWSGSDEDPEWAKDGCATGYEFDFDINSNFAVAHRTHDALYGEFDGGGRRHEHRLDETCFVPQEAVGCIPEPSHDVAQCDTNGQHAVRHRGLKAYESGCFGIDMDGVVVFRSTGVSLDALLIDNLGGGEELVADL</sequence>
<comment type="caution">
    <text evidence="2">The sequence shown here is derived from an EMBL/GenBank/DDBJ whole genome shotgun (WGS) entry which is preliminary data.</text>
</comment>
<name>A0ABU4F1B7_WILMA</name>
<organism evidence="2 3">
    <name type="scientific">Williamsia marianensis</name>
    <dbReference type="NCBI Taxonomy" id="85044"/>
    <lineage>
        <taxon>Bacteria</taxon>
        <taxon>Bacillati</taxon>
        <taxon>Actinomycetota</taxon>
        <taxon>Actinomycetes</taxon>
        <taxon>Mycobacteriales</taxon>
        <taxon>Nocardiaceae</taxon>
        <taxon>Williamsia</taxon>
    </lineage>
</organism>
<evidence type="ECO:0000313" key="3">
    <source>
        <dbReference type="Proteomes" id="UP001185792"/>
    </source>
</evidence>
<feature type="compositionally biased region" description="Low complexity" evidence="1">
    <location>
        <begin position="7"/>
        <end position="26"/>
    </location>
</feature>
<accession>A0ABU4F1B7</accession>
<evidence type="ECO:0000256" key="1">
    <source>
        <dbReference type="SAM" id="MobiDB-lite"/>
    </source>
</evidence>
<feature type="region of interest" description="Disordered" evidence="1">
    <location>
        <begin position="1"/>
        <end position="39"/>
    </location>
</feature>
<proteinExistence type="predicted"/>
<protein>
    <submittedName>
        <fullName evidence="2">Uncharacterized protein</fullName>
    </submittedName>
</protein>
<gene>
    <name evidence="2" type="ORF">R4198_24035</name>
</gene>
<reference evidence="2 3" key="1">
    <citation type="submission" date="2023-10" db="EMBL/GenBank/DDBJ databases">
        <title>Development of a sustainable strategy for remediation of hydrocarbon-contaminated territories based on the waste exchange concept.</title>
        <authorList>
            <person name="Krivoruchko A."/>
        </authorList>
    </citation>
    <scope>NUCLEOTIDE SEQUENCE [LARGE SCALE GENOMIC DNA]</scope>
    <source>
        <strain evidence="2 3">IEGM 1236</strain>
    </source>
</reference>